<evidence type="ECO:0000313" key="3">
    <source>
        <dbReference type="Proteomes" id="UP000827092"/>
    </source>
</evidence>
<sequence>MKRGVVSGVSSVPRKNTKKKDNDRLPCDGRFCLPRPGSRVAGLMGQRRKSPTRIMTAKKGGNSTERSYLVFLSLGNEKWARWNSNDSMANAPCQKKDNLFYRLC</sequence>
<comment type="caution">
    <text evidence="2">The sequence shown here is derived from an EMBL/GenBank/DDBJ whole genome shotgun (WGS) entry which is preliminary data.</text>
</comment>
<protein>
    <submittedName>
        <fullName evidence="2">Uncharacterized protein</fullName>
    </submittedName>
</protein>
<name>A0AAV6UZ51_9ARAC</name>
<dbReference type="Proteomes" id="UP000827092">
    <property type="component" value="Unassembled WGS sequence"/>
</dbReference>
<dbReference type="EMBL" id="JAFNEN010000231">
    <property type="protein sequence ID" value="KAG8188765.1"/>
    <property type="molecule type" value="Genomic_DNA"/>
</dbReference>
<reference evidence="2 3" key="1">
    <citation type="journal article" date="2022" name="Nat. Ecol. Evol.">
        <title>A masculinizing supergene underlies an exaggerated male reproductive morph in a spider.</title>
        <authorList>
            <person name="Hendrickx F."/>
            <person name="De Corte Z."/>
            <person name="Sonet G."/>
            <person name="Van Belleghem S.M."/>
            <person name="Kostlbacher S."/>
            <person name="Vangestel C."/>
        </authorList>
    </citation>
    <scope>NUCLEOTIDE SEQUENCE [LARGE SCALE GENOMIC DNA]</scope>
    <source>
        <strain evidence="2">W744_W776</strain>
    </source>
</reference>
<organism evidence="2 3">
    <name type="scientific">Oedothorax gibbosus</name>
    <dbReference type="NCBI Taxonomy" id="931172"/>
    <lineage>
        <taxon>Eukaryota</taxon>
        <taxon>Metazoa</taxon>
        <taxon>Ecdysozoa</taxon>
        <taxon>Arthropoda</taxon>
        <taxon>Chelicerata</taxon>
        <taxon>Arachnida</taxon>
        <taxon>Araneae</taxon>
        <taxon>Araneomorphae</taxon>
        <taxon>Entelegynae</taxon>
        <taxon>Araneoidea</taxon>
        <taxon>Linyphiidae</taxon>
        <taxon>Erigoninae</taxon>
        <taxon>Oedothorax</taxon>
    </lineage>
</organism>
<feature type="region of interest" description="Disordered" evidence="1">
    <location>
        <begin position="1"/>
        <end position="28"/>
    </location>
</feature>
<evidence type="ECO:0000256" key="1">
    <source>
        <dbReference type="SAM" id="MobiDB-lite"/>
    </source>
</evidence>
<evidence type="ECO:0000313" key="2">
    <source>
        <dbReference type="EMBL" id="KAG8188765.1"/>
    </source>
</evidence>
<keyword evidence="3" id="KW-1185">Reference proteome</keyword>
<proteinExistence type="predicted"/>
<feature type="compositionally biased region" description="Low complexity" evidence="1">
    <location>
        <begin position="1"/>
        <end position="12"/>
    </location>
</feature>
<dbReference type="AlphaFoldDB" id="A0AAV6UZ51"/>
<gene>
    <name evidence="2" type="ORF">JTE90_012236</name>
</gene>
<accession>A0AAV6UZ51</accession>